<name>A0A915KF12_ROMCU</name>
<evidence type="ECO:0000313" key="1">
    <source>
        <dbReference type="Proteomes" id="UP000887565"/>
    </source>
</evidence>
<sequence>MATEFNRRRNKIMLDRPRKIVYLSNVATAMQNSYSAMKIISSNPNFRLLGAKTLAGAAKIPDFADSEDCCCCCCCCCSSIGHFFEQLSMIDRDLYVGQIDLYLEND</sequence>
<dbReference type="AlphaFoldDB" id="A0A915KF12"/>
<evidence type="ECO:0000313" key="2">
    <source>
        <dbReference type="WBParaSite" id="nRc.2.0.1.t36611-RA"/>
    </source>
</evidence>
<accession>A0A915KF12</accession>
<dbReference type="WBParaSite" id="nRc.2.0.1.t36611-RA">
    <property type="protein sequence ID" value="nRc.2.0.1.t36611-RA"/>
    <property type="gene ID" value="nRc.2.0.1.g36611"/>
</dbReference>
<protein>
    <submittedName>
        <fullName evidence="2">Uncharacterized protein</fullName>
    </submittedName>
</protein>
<dbReference type="Proteomes" id="UP000887565">
    <property type="component" value="Unplaced"/>
</dbReference>
<keyword evidence="1" id="KW-1185">Reference proteome</keyword>
<proteinExistence type="predicted"/>
<organism evidence="1 2">
    <name type="scientific">Romanomermis culicivorax</name>
    <name type="common">Nematode worm</name>
    <dbReference type="NCBI Taxonomy" id="13658"/>
    <lineage>
        <taxon>Eukaryota</taxon>
        <taxon>Metazoa</taxon>
        <taxon>Ecdysozoa</taxon>
        <taxon>Nematoda</taxon>
        <taxon>Enoplea</taxon>
        <taxon>Dorylaimia</taxon>
        <taxon>Mermithida</taxon>
        <taxon>Mermithoidea</taxon>
        <taxon>Mermithidae</taxon>
        <taxon>Romanomermis</taxon>
    </lineage>
</organism>
<reference evidence="2" key="1">
    <citation type="submission" date="2022-11" db="UniProtKB">
        <authorList>
            <consortium name="WormBaseParasite"/>
        </authorList>
    </citation>
    <scope>IDENTIFICATION</scope>
</reference>